<dbReference type="EMBL" id="BAABAT010000022">
    <property type="protein sequence ID" value="GAA4255750.1"/>
    <property type="molecule type" value="Genomic_DNA"/>
</dbReference>
<protein>
    <submittedName>
        <fullName evidence="2">Nitroreductase family protein</fullName>
    </submittedName>
</protein>
<dbReference type="Proteomes" id="UP001500620">
    <property type="component" value="Unassembled WGS sequence"/>
</dbReference>
<proteinExistence type="predicted"/>
<gene>
    <name evidence="2" type="ORF">GCM10022255_065800</name>
</gene>
<organism evidence="2 3">
    <name type="scientific">Dactylosporangium darangshiense</name>
    <dbReference type="NCBI Taxonomy" id="579108"/>
    <lineage>
        <taxon>Bacteria</taxon>
        <taxon>Bacillati</taxon>
        <taxon>Actinomycetota</taxon>
        <taxon>Actinomycetes</taxon>
        <taxon>Micromonosporales</taxon>
        <taxon>Micromonosporaceae</taxon>
        <taxon>Dactylosporangium</taxon>
    </lineage>
</organism>
<keyword evidence="3" id="KW-1185">Reference proteome</keyword>
<accession>A0ABP8DGV8</accession>
<dbReference type="NCBIfam" id="NF047509">
    <property type="entry name" value="Rv3131_FMN_oxido"/>
    <property type="match status" value="1"/>
</dbReference>
<feature type="region of interest" description="Disordered" evidence="1">
    <location>
        <begin position="326"/>
        <end position="347"/>
    </location>
</feature>
<dbReference type="SUPFAM" id="SSF55469">
    <property type="entry name" value="FMN-dependent nitroreductase-like"/>
    <property type="match status" value="2"/>
</dbReference>
<name>A0ABP8DGV8_9ACTN</name>
<comment type="caution">
    <text evidence="2">The sequence shown here is derived from an EMBL/GenBank/DDBJ whole genome shotgun (WGS) entry which is preliminary data.</text>
</comment>
<evidence type="ECO:0000313" key="2">
    <source>
        <dbReference type="EMBL" id="GAA4255750.1"/>
    </source>
</evidence>
<sequence length="347" mass="37257">MTENDVTDIGRMSIMSNDAPTRPSDARAVAHALVEAAMTAGYAPSIHNTQPWRWRLTGNTLDLYLERSRIRDGTDPATRLATLSCGVAVHHARVSLAAHGWHATVIRMPEEADPDHLVRLHVDRRSPIELPAVLHLRTVPWRRTDRHPVTGTPVGPPDLAAITAAVTAEGTWLHTLSADQVFELAGAADHARRAEAGEPAWRADLAYWTGGDRPAGPGIPDPAIPARATRSTVPGRDLGHHDDLTGSAEHDTAAIFAVLHGPADEPGDWLRAGEALSAAWLTAAEHGVSVLPHSAPVEVLTTHQALRVILRSTGYPYLVLRLGAIDPADPGPPHAPRLPADQIIERS</sequence>
<feature type="region of interest" description="Disordered" evidence="1">
    <location>
        <begin position="1"/>
        <end position="23"/>
    </location>
</feature>
<dbReference type="InterPro" id="IPR000415">
    <property type="entry name" value="Nitroreductase-like"/>
</dbReference>
<dbReference type="Gene3D" id="3.40.109.10">
    <property type="entry name" value="NADH Oxidase"/>
    <property type="match status" value="1"/>
</dbReference>
<reference evidence="3" key="1">
    <citation type="journal article" date="2019" name="Int. J. Syst. Evol. Microbiol.">
        <title>The Global Catalogue of Microorganisms (GCM) 10K type strain sequencing project: providing services to taxonomists for standard genome sequencing and annotation.</title>
        <authorList>
            <consortium name="The Broad Institute Genomics Platform"/>
            <consortium name="The Broad Institute Genome Sequencing Center for Infectious Disease"/>
            <person name="Wu L."/>
            <person name="Ma J."/>
        </authorList>
    </citation>
    <scope>NUCLEOTIDE SEQUENCE [LARGE SCALE GENOMIC DNA]</scope>
    <source>
        <strain evidence="3">JCM 17441</strain>
    </source>
</reference>
<dbReference type="RefSeq" id="WP_345132760.1">
    <property type="nucleotide sequence ID" value="NZ_BAABAT010000022.1"/>
</dbReference>
<evidence type="ECO:0000313" key="3">
    <source>
        <dbReference type="Proteomes" id="UP001500620"/>
    </source>
</evidence>
<evidence type="ECO:0000256" key="1">
    <source>
        <dbReference type="SAM" id="MobiDB-lite"/>
    </source>
</evidence>